<dbReference type="Pfam" id="PF07538">
    <property type="entry name" value="ChW"/>
    <property type="match status" value="12"/>
</dbReference>
<evidence type="ECO:0000256" key="1">
    <source>
        <dbReference type="SAM" id="MobiDB-lite"/>
    </source>
</evidence>
<dbReference type="InterPro" id="IPR006637">
    <property type="entry name" value="ChW"/>
</dbReference>
<dbReference type="SMART" id="SM00728">
    <property type="entry name" value="ChW"/>
    <property type="match status" value="12"/>
</dbReference>
<name>A0ABX0A589_9BACI</name>
<comment type="caution">
    <text evidence="3">The sequence shown here is derived from an EMBL/GenBank/DDBJ whole genome shotgun (WGS) entry which is preliminary data.</text>
</comment>
<feature type="domain" description="Mannosyl-glycoprotein endo-beta-N-acetylglucosamidase-like" evidence="2">
    <location>
        <begin position="931"/>
        <end position="1084"/>
    </location>
</feature>
<dbReference type="Gene3D" id="1.10.530.10">
    <property type="match status" value="1"/>
</dbReference>
<evidence type="ECO:0000313" key="4">
    <source>
        <dbReference type="Proteomes" id="UP000743899"/>
    </source>
</evidence>
<keyword evidence="4" id="KW-1185">Reference proteome</keyword>
<proteinExistence type="predicted"/>
<evidence type="ECO:0000259" key="2">
    <source>
        <dbReference type="SMART" id="SM00047"/>
    </source>
</evidence>
<gene>
    <name evidence="3" type="ORF">GW534_07905</name>
</gene>
<protein>
    <recommendedName>
        <fullName evidence="2">Mannosyl-glycoprotein endo-beta-N-acetylglucosamidase-like domain-containing protein</fullName>
    </recommendedName>
</protein>
<dbReference type="RefSeq" id="WP_161920510.1">
    <property type="nucleotide sequence ID" value="NZ_JAACYS010000030.1"/>
</dbReference>
<organism evidence="3 4">
    <name type="scientific">Pallidibacillus pasinlerensis</name>
    <dbReference type="NCBI Taxonomy" id="2703818"/>
    <lineage>
        <taxon>Bacteria</taxon>
        <taxon>Bacillati</taxon>
        <taxon>Bacillota</taxon>
        <taxon>Bacilli</taxon>
        <taxon>Bacillales</taxon>
        <taxon>Bacillaceae</taxon>
        <taxon>Pallidibacillus</taxon>
    </lineage>
</organism>
<accession>A0ABX0A589</accession>
<sequence>MLRKLSILILTVLFLSTSLLTDVSIGYAKENNVEAGLENVVEQNSIEPLTEEEKPVDENEALIQSQLSTDEDNEQVVTSEEENETENVEVQNDEFTNVEEIENSEVTEEAAVQTFSLMSAQVAPSVSYRTHVQSYGWLDYVADGKMSGTEGEAKRLEAIKIKLDNAPYSGGIEYRTHVQSYGWLGWQSNDKLSGTEGEAKRLEAIEIRLTGDMAKHYDVYYRVHAQSYGWLDWAKNGQPAGTAGLAKRLEAIQIVLVEKGGQAPGSTNKPYVTNVSVKYSTHVQSYGWLDYVADGKMSGTEGEAKRLEAIKIKLDNAPYSGGIEYRTHVQSYGWLGWQSNDKLSGTEGEAKRLEAIQIRLTGDMAKHYDVYYRVHAQSYGWLDWAKNGQPAGTAGLAKRLEAIQIVLVEKGGQAPGSTNKPYVTNVSVKYSTHVQSYGWLDYVADGKMSGTEGEAKRLEAIKIKVDNAPYSGGIEYRTHVQSYGWLGWQSNDKLSGTEGEAKRLEAIQIRLTGDMAKHYDVYYRVHAQSYGWLGWAKNGESAGTEGLSKRLEAIEIVLVEKGGKAPGSTKDAYLSEPSVVYSTHVQGYGWLTTVNNGKISGKPGEGKRVEALKISLENSPYEGSITYTTHVQKDGWLNPVQNGAISGTTGEGKRVEAVQINLTGDIAKHYDIYYRTYVSDYGWLGWAKNGMNAGSEGLAKPLEAIEVKLVPKGKGSPVNESAAYYKGGLFISYSNFNFTLDEAVNMQMKVSPQTDKKLDAYVDAGQVNLYGSIAGYGVNLRTEPKLDNPDNIAAYLEHGTEFIVLDRNVTGDAFQGSTTWFKVMYADQILYVHSKLAKIDYGVTTTAVKVYEAPNTNSFNYASLNPATILTILELGEEWHKVQYPNSWRHAKPEEVAQYLNPEKFAYDEKQRLQFLDLSKQVNVSVEVLNKYLEGKGVLEGKGEVFLEASKYGKGMNVVYLVAHSLLETGNGTSALANGIEYADTGVTVYNMYGIGARDSNPNGLGAQRAYEKGWFSVEEAIVGGAKWIYDNYINAGQNSLYKMRWNPEAMQKLNRASHQYATDIGWAYKQINRLYGIMNEIYQSSPYEIHLEIPIYKK</sequence>
<reference evidence="3 4" key="1">
    <citation type="submission" date="2020-01" db="EMBL/GenBank/DDBJ databases">
        <title>A novel Bacillus sp. from Pasinler.</title>
        <authorList>
            <person name="Adiguzel A."/>
            <person name="Ay H."/>
            <person name="Baltaci M.O."/>
        </authorList>
    </citation>
    <scope>NUCLEOTIDE SEQUENCE [LARGE SCALE GENOMIC DNA]</scope>
    <source>
        <strain evidence="3 4">P1</strain>
    </source>
</reference>
<dbReference type="Pfam" id="PF01832">
    <property type="entry name" value="Glucosaminidase"/>
    <property type="match status" value="1"/>
</dbReference>
<feature type="region of interest" description="Disordered" evidence="1">
    <location>
        <begin position="65"/>
        <end position="87"/>
    </location>
</feature>
<evidence type="ECO:0000313" key="3">
    <source>
        <dbReference type="EMBL" id="NCU17679.1"/>
    </source>
</evidence>
<dbReference type="EMBL" id="JAACYS010000030">
    <property type="protein sequence ID" value="NCU17679.1"/>
    <property type="molecule type" value="Genomic_DNA"/>
</dbReference>
<dbReference type="InterPro" id="IPR002901">
    <property type="entry name" value="MGlyc_endo_b_GlcNAc-like_dom"/>
</dbReference>
<dbReference type="SMART" id="SM00047">
    <property type="entry name" value="LYZ2"/>
    <property type="match status" value="1"/>
</dbReference>
<dbReference type="Gene3D" id="2.30.30.40">
    <property type="entry name" value="SH3 Domains"/>
    <property type="match status" value="1"/>
</dbReference>
<dbReference type="Proteomes" id="UP000743899">
    <property type="component" value="Unassembled WGS sequence"/>
</dbReference>
<feature type="compositionally biased region" description="Acidic residues" evidence="1">
    <location>
        <begin position="69"/>
        <end position="87"/>
    </location>
</feature>